<dbReference type="InterPro" id="IPR020845">
    <property type="entry name" value="AMP-binding_CS"/>
</dbReference>
<dbReference type="SUPFAM" id="SSF56801">
    <property type="entry name" value="Acetyl-CoA synthetase-like"/>
    <property type="match status" value="1"/>
</dbReference>
<dbReference type="PANTHER" id="PTHR43201">
    <property type="entry name" value="ACYL-COA SYNTHETASE"/>
    <property type="match status" value="1"/>
</dbReference>
<dbReference type="InterPro" id="IPR000873">
    <property type="entry name" value="AMP-dep_synth/lig_dom"/>
</dbReference>
<dbReference type="PANTHER" id="PTHR43201:SF8">
    <property type="entry name" value="ACYL-COA SYNTHETASE FAMILY MEMBER 3"/>
    <property type="match status" value="1"/>
</dbReference>
<gene>
    <name evidence="3" type="ORF">V5O48_014614</name>
</gene>
<comment type="similarity">
    <text evidence="1">Belongs to the ATP-dependent AMP-binding enzyme family.</text>
</comment>
<sequence>MPAFKTPLTNLKRAVDRWPSAIVFKIPITDSVDTIIGYSAVTYKEFFDDVETSARYWYSKLSGDGVPAGSVVGLCLRGYSYTDVLHIYGLMKAGYVLQTFTVFPSAVEALDPMLKASGARVLIYDEGHFGRATSWISTNTQLKLYRSVSAFPAQSSHIPLPVQSDNHSENDIIIIFHTSGSTSGPKHIPCTYKFIDAIVTKAELTCVPVGPNVNVNSWVGSVCHVGSFGIILSMVYYGGCVIVQTARSPSASELKAMITLGGLTRATMFPTVLSKVIQNCVSDGELLELVRTLDPIIFSGAPMPSEELQWALENGFNLVNLYGCTECGIPMLLSNRGEPKRLRPIQISKDDGTPLIHYRFDPVDEKDPGDGEQLKELVVLADSGDRPIESFLSDDGNFHTGDVFEEVAPGEYFHRGRKDDFIMMAYGEKCDAG</sequence>
<dbReference type="Pfam" id="PF00501">
    <property type="entry name" value="AMP-binding"/>
    <property type="match status" value="1"/>
</dbReference>
<evidence type="ECO:0000313" key="3">
    <source>
        <dbReference type="EMBL" id="KAL0567376.1"/>
    </source>
</evidence>
<feature type="domain" description="AMP-dependent synthetase/ligase" evidence="2">
    <location>
        <begin position="30"/>
        <end position="364"/>
    </location>
</feature>
<reference evidence="3 4" key="1">
    <citation type="submission" date="2024-02" db="EMBL/GenBank/DDBJ databases">
        <title>A draft genome for the cacao thread blight pathogen Marasmius crinis-equi.</title>
        <authorList>
            <person name="Cohen S.P."/>
            <person name="Baruah I.K."/>
            <person name="Amoako-Attah I."/>
            <person name="Bukari Y."/>
            <person name="Meinhardt L.W."/>
            <person name="Bailey B.A."/>
        </authorList>
    </citation>
    <scope>NUCLEOTIDE SEQUENCE [LARGE SCALE GENOMIC DNA]</scope>
    <source>
        <strain evidence="3 4">GH-76</strain>
    </source>
</reference>
<dbReference type="InterPro" id="IPR042099">
    <property type="entry name" value="ANL_N_sf"/>
</dbReference>
<dbReference type="PROSITE" id="PS00455">
    <property type="entry name" value="AMP_BINDING"/>
    <property type="match status" value="1"/>
</dbReference>
<comment type="caution">
    <text evidence="3">The sequence shown here is derived from an EMBL/GenBank/DDBJ whole genome shotgun (WGS) entry which is preliminary data.</text>
</comment>
<keyword evidence="4" id="KW-1185">Reference proteome</keyword>
<accession>A0ABR3EWU2</accession>
<name>A0ABR3EWU2_9AGAR</name>
<dbReference type="Proteomes" id="UP001465976">
    <property type="component" value="Unassembled WGS sequence"/>
</dbReference>
<dbReference type="Gene3D" id="3.40.50.12780">
    <property type="entry name" value="N-terminal domain of ligase-like"/>
    <property type="match status" value="1"/>
</dbReference>
<evidence type="ECO:0000256" key="1">
    <source>
        <dbReference type="ARBA" id="ARBA00006432"/>
    </source>
</evidence>
<dbReference type="EMBL" id="JBAHYK010001602">
    <property type="protein sequence ID" value="KAL0567376.1"/>
    <property type="molecule type" value="Genomic_DNA"/>
</dbReference>
<proteinExistence type="inferred from homology"/>
<protein>
    <recommendedName>
        <fullName evidence="2">AMP-dependent synthetase/ligase domain-containing protein</fullName>
    </recommendedName>
</protein>
<evidence type="ECO:0000313" key="4">
    <source>
        <dbReference type="Proteomes" id="UP001465976"/>
    </source>
</evidence>
<feature type="non-terminal residue" evidence="3">
    <location>
        <position position="433"/>
    </location>
</feature>
<organism evidence="3 4">
    <name type="scientific">Marasmius crinis-equi</name>
    <dbReference type="NCBI Taxonomy" id="585013"/>
    <lineage>
        <taxon>Eukaryota</taxon>
        <taxon>Fungi</taxon>
        <taxon>Dikarya</taxon>
        <taxon>Basidiomycota</taxon>
        <taxon>Agaricomycotina</taxon>
        <taxon>Agaricomycetes</taxon>
        <taxon>Agaricomycetidae</taxon>
        <taxon>Agaricales</taxon>
        <taxon>Marasmiineae</taxon>
        <taxon>Marasmiaceae</taxon>
        <taxon>Marasmius</taxon>
    </lineage>
</organism>
<evidence type="ECO:0000259" key="2">
    <source>
        <dbReference type="Pfam" id="PF00501"/>
    </source>
</evidence>